<comment type="caution">
    <text evidence="2">The sequence shown here is derived from an EMBL/GenBank/DDBJ whole genome shotgun (WGS) entry which is preliminary data.</text>
</comment>
<protein>
    <submittedName>
        <fullName evidence="2">DUF4860 domain-containing protein</fullName>
    </submittedName>
</protein>
<evidence type="ECO:0000313" key="3">
    <source>
        <dbReference type="Proteomes" id="UP001523566"/>
    </source>
</evidence>
<reference evidence="2 3" key="1">
    <citation type="journal article" date="2022" name="Genome Biol. Evol.">
        <title>Host diet, physiology and behaviors set the stage for Lachnospiraceae cladogenesis.</title>
        <authorList>
            <person name="Vera-Ponce De Leon A."/>
            <person name="Schneider M."/>
            <person name="Jahnes B.C."/>
            <person name="Sadowski V."/>
            <person name="Camuy-Velez L.A."/>
            <person name="Duan J."/>
            <person name="Sabree Z.L."/>
        </authorList>
    </citation>
    <scope>NUCLEOTIDE SEQUENCE [LARGE SCALE GENOMIC DNA]</scope>
    <source>
        <strain evidence="2 3">PAL113</strain>
    </source>
</reference>
<dbReference type="RefSeq" id="WP_262066149.1">
    <property type="nucleotide sequence ID" value="NZ_JAMXOD010000010.1"/>
</dbReference>
<keyword evidence="1" id="KW-0812">Transmembrane</keyword>
<evidence type="ECO:0000256" key="1">
    <source>
        <dbReference type="SAM" id="Phobius"/>
    </source>
</evidence>
<dbReference type="EMBL" id="JAMZFW010000010">
    <property type="protein sequence ID" value="MCP1102362.1"/>
    <property type="molecule type" value="Genomic_DNA"/>
</dbReference>
<gene>
    <name evidence="2" type="ORF">NK125_08060</name>
</gene>
<feature type="transmembrane region" description="Helical" evidence="1">
    <location>
        <begin position="12"/>
        <end position="32"/>
    </location>
</feature>
<accession>A0ABT1EBQ0</accession>
<keyword evidence="3" id="KW-1185">Reference proteome</keyword>
<dbReference type="InterPro" id="IPR032340">
    <property type="entry name" value="DUF4860"/>
</dbReference>
<evidence type="ECO:0000313" key="2">
    <source>
        <dbReference type="EMBL" id="MCP1102362.1"/>
    </source>
</evidence>
<dbReference type="Proteomes" id="UP001523566">
    <property type="component" value="Unassembled WGS sequence"/>
</dbReference>
<dbReference type="PROSITE" id="PS51257">
    <property type="entry name" value="PROKAR_LIPOPROTEIN"/>
    <property type="match status" value="1"/>
</dbReference>
<name>A0ABT1EBQ0_9FIRM</name>
<sequence>MSRKFNRHVIDFIFPLALLFGFVASCVVILLISSDFYQRTNTKIQSRDTSRTSLSYIQTKIRHNDSSGAVSVQEIDGISCLTIEHKDTTPQTVTYIYYHEDYMKELFLVDGTDFSLDDGTNIIQMENFEIKKLSSSLFQFTATDKRGVKSSLIVSERSER</sequence>
<proteinExistence type="predicted"/>
<keyword evidence="1" id="KW-0472">Membrane</keyword>
<organism evidence="2 3">
    <name type="scientific">Aequitasia blattaphilus</name>
    <dbReference type="NCBI Taxonomy" id="2949332"/>
    <lineage>
        <taxon>Bacteria</taxon>
        <taxon>Bacillati</taxon>
        <taxon>Bacillota</taxon>
        <taxon>Clostridia</taxon>
        <taxon>Lachnospirales</taxon>
        <taxon>Lachnospiraceae</taxon>
        <taxon>Aequitasia</taxon>
    </lineage>
</organism>
<dbReference type="Pfam" id="PF16152">
    <property type="entry name" value="DUF4860"/>
    <property type="match status" value="1"/>
</dbReference>
<keyword evidence="1" id="KW-1133">Transmembrane helix</keyword>